<dbReference type="InterPro" id="IPR035126">
    <property type="entry name" value="SCVP"/>
</dbReference>
<dbReference type="Pfam" id="PF17619">
    <property type="entry name" value="SCVP"/>
    <property type="match status" value="1"/>
</dbReference>
<organism evidence="2 3">
    <name type="scientific">Ancylostoma ceylanicum</name>
    <dbReference type="NCBI Taxonomy" id="53326"/>
    <lineage>
        <taxon>Eukaryota</taxon>
        <taxon>Metazoa</taxon>
        <taxon>Ecdysozoa</taxon>
        <taxon>Nematoda</taxon>
        <taxon>Chromadorea</taxon>
        <taxon>Rhabditida</taxon>
        <taxon>Rhabditina</taxon>
        <taxon>Rhabditomorpha</taxon>
        <taxon>Strongyloidea</taxon>
        <taxon>Ancylostomatidae</taxon>
        <taxon>Ancylostomatinae</taxon>
        <taxon>Ancylostoma</taxon>
    </lineage>
</organism>
<dbReference type="AlphaFoldDB" id="A0A016VCW3"/>
<name>A0A016VCW3_9BILA</name>
<evidence type="ECO:0000313" key="2">
    <source>
        <dbReference type="EMBL" id="EYC24902.1"/>
    </source>
</evidence>
<dbReference type="EMBL" id="JARK01001349">
    <property type="protein sequence ID" value="EYC24902.1"/>
    <property type="molecule type" value="Genomic_DNA"/>
</dbReference>
<dbReference type="Proteomes" id="UP000024635">
    <property type="component" value="Unassembled WGS sequence"/>
</dbReference>
<feature type="chain" id="PRO_5001493289" evidence="1">
    <location>
        <begin position="17"/>
        <end position="137"/>
    </location>
</feature>
<evidence type="ECO:0000256" key="1">
    <source>
        <dbReference type="SAM" id="SignalP"/>
    </source>
</evidence>
<protein>
    <submittedName>
        <fullName evidence="2">Uncharacterized protein</fullName>
    </submittedName>
</protein>
<sequence length="137" mass="14877">MLQYVVFLTVLATALACAPGGEPAYIALFTEEIYTSANDALYKQQATKILTDALAKHGITYDPSWVTIGARPSFNRVVIDVYIRGGVDCKTLPDFVKDMIQANVLVSGAGMRCGTNPDVNYVNNDTRQGKNSPKKSL</sequence>
<keyword evidence="3" id="KW-1185">Reference proteome</keyword>
<evidence type="ECO:0000313" key="3">
    <source>
        <dbReference type="Proteomes" id="UP000024635"/>
    </source>
</evidence>
<keyword evidence="1" id="KW-0732">Signal</keyword>
<reference evidence="3" key="1">
    <citation type="journal article" date="2015" name="Nat. Genet.">
        <title>The genome and transcriptome of the zoonotic hookworm Ancylostoma ceylanicum identify infection-specific gene families.</title>
        <authorList>
            <person name="Schwarz E.M."/>
            <person name="Hu Y."/>
            <person name="Antoshechkin I."/>
            <person name="Miller M.M."/>
            <person name="Sternberg P.W."/>
            <person name="Aroian R.V."/>
        </authorList>
    </citation>
    <scope>NUCLEOTIDE SEQUENCE</scope>
    <source>
        <strain evidence="3">HY135</strain>
    </source>
</reference>
<comment type="caution">
    <text evidence="2">The sequence shown here is derived from an EMBL/GenBank/DDBJ whole genome shotgun (WGS) entry which is preliminary data.</text>
</comment>
<feature type="signal peptide" evidence="1">
    <location>
        <begin position="1"/>
        <end position="16"/>
    </location>
</feature>
<proteinExistence type="predicted"/>
<accession>A0A016VCW3</accession>
<gene>
    <name evidence="2" type="primary">Acey_s0013.g2166</name>
    <name evidence="2" type="ORF">Y032_0013g2166</name>
</gene>